<gene>
    <name evidence="7" type="ORF">BDY21DRAFT_358138</name>
</gene>
<feature type="compositionally biased region" description="Polar residues" evidence="6">
    <location>
        <begin position="120"/>
        <end position="130"/>
    </location>
</feature>
<reference evidence="7" key="1">
    <citation type="journal article" date="2020" name="Stud. Mycol.">
        <title>101 Dothideomycetes genomes: a test case for predicting lifestyles and emergence of pathogens.</title>
        <authorList>
            <person name="Haridas S."/>
            <person name="Albert R."/>
            <person name="Binder M."/>
            <person name="Bloem J."/>
            <person name="Labutti K."/>
            <person name="Salamov A."/>
            <person name="Andreopoulos B."/>
            <person name="Baker S."/>
            <person name="Barry K."/>
            <person name="Bills G."/>
            <person name="Bluhm B."/>
            <person name="Cannon C."/>
            <person name="Castanera R."/>
            <person name="Culley D."/>
            <person name="Daum C."/>
            <person name="Ezra D."/>
            <person name="Gonzalez J."/>
            <person name="Henrissat B."/>
            <person name="Kuo A."/>
            <person name="Liang C."/>
            <person name="Lipzen A."/>
            <person name="Lutzoni F."/>
            <person name="Magnuson J."/>
            <person name="Mondo S."/>
            <person name="Nolan M."/>
            <person name="Ohm R."/>
            <person name="Pangilinan J."/>
            <person name="Park H.-J."/>
            <person name="Ramirez L."/>
            <person name="Alfaro M."/>
            <person name="Sun H."/>
            <person name="Tritt A."/>
            <person name="Yoshinaga Y."/>
            <person name="Zwiers L.-H."/>
            <person name="Turgeon B."/>
            <person name="Goodwin S."/>
            <person name="Spatafora J."/>
            <person name="Crous P."/>
            <person name="Grigoriev I."/>
        </authorList>
    </citation>
    <scope>NUCLEOTIDE SEQUENCE</scope>
    <source>
        <strain evidence="7">ATCC 16933</strain>
    </source>
</reference>
<protein>
    <recommendedName>
        <fullName evidence="9">Late endosomal/lysosomal adaptor and MAPK and MTOR activator-domain-containing protein</fullName>
    </recommendedName>
</protein>
<dbReference type="GO" id="GO:0071230">
    <property type="term" value="P:cellular response to amino acid stimulus"/>
    <property type="evidence" value="ECO:0007669"/>
    <property type="project" value="InterPro"/>
</dbReference>
<evidence type="ECO:0000256" key="6">
    <source>
        <dbReference type="SAM" id="MobiDB-lite"/>
    </source>
</evidence>
<sequence length="193" mass="20627">MSVAHPMESCLSLFSSCLGLGRKPSDSDASDTTHLLGDPYQQQYGTTGGPAGPHINQPDPEEIKRQRDALERICAQTTDKLIDVAPLTTHHATTVDPVPKLHAEYARLFSERFATISSHGATSNGLYPNPSSSASSTSIPAEEGAEASSPAVTDERAWLKRILEEQGGDGPKDWEVVKGARPGSLFVEFGGVR</sequence>
<comment type="subcellular location">
    <subcellularLocation>
        <location evidence="1">Endomembrane system</location>
    </subcellularLocation>
</comment>
<dbReference type="AlphaFoldDB" id="A0A6A6NME4"/>
<evidence type="ECO:0000256" key="1">
    <source>
        <dbReference type="ARBA" id="ARBA00004308"/>
    </source>
</evidence>
<proteinExistence type="predicted"/>
<evidence type="ECO:0000313" key="7">
    <source>
        <dbReference type="EMBL" id="KAF2452838.1"/>
    </source>
</evidence>
<dbReference type="GO" id="GO:0016197">
    <property type="term" value="P:endosomal transport"/>
    <property type="evidence" value="ECO:0007669"/>
    <property type="project" value="InterPro"/>
</dbReference>
<dbReference type="GO" id="GO:0043410">
    <property type="term" value="P:positive regulation of MAPK cascade"/>
    <property type="evidence" value="ECO:0007669"/>
    <property type="project" value="InterPro"/>
</dbReference>
<keyword evidence="2" id="KW-0519">Myristate</keyword>
<feature type="compositionally biased region" description="Low complexity" evidence="6">
    <location>
        <begin position="131"/>
        <end position="151"/>
    </location>
</feature>
<dbReference type="SMART" id="SM01262">
    <property type="entry name" value="LAMTOR"/>
    <property type="match status" value="1"/>
</dbReference>
<evidence type="ECO:0000256" key="5">
    <source>
        <dbReference type="ARBA" id="ARBA00023288"/>
    </source>
</evidence>
<dbReference type="GO" id="GO:0001919">
    <property type="term" value="P:regulation of receptor recycling"/>
    <property type="evidence" value="ECO:0007669"/>
    <property type="project" value="InterPro"/>
</dbReference>
<evidence type="ECO:0008006" key="9">
    <source>
        <dbReference type="Google" id="ProtNLM"/>
    </source>
</evidence>
<feature type="region of interest" description="Disordered" evidence="6">
    <location>
        <begin position="120"/>
        <end position="153"/>
    </location>
</feature>
<organism evidence="7 8">
    <name type="scientific">Lineolata rhizophorae</name>
    <dbReference type="NCBI Taxonomy" id="578093"/>
    <lineage>
        <taxon>Eukaryota</taxon>
        <taxon>Fungi</taxon>
        <taxon>Dikarya</taxon>
        <taxon>Ascomycota</taxon>
        <taxon>Pezizomycotina</taxon>
        <taxon>Dothideomycetes</taxon>
        <taxon>Dothideomycetes incertae sedis</taxon>
        <taxon>Lineolatales</taxon>
        <taxon>Lineolataceae</taxon>
        <taxon>Lineolata</taxon>
    </lineage>
</organism>
<dbReference type="EMBL" id="MU001703">
    <property type="protein sequence ID" value="KAF2452838.1"/>
    <property type="molecule type" value="Genomic_DNA"/>
</dbReference>
<dbReference type="GO" id="GO:0031902">
    <property type="term" value="C:late endosome membrane"/>
    <property type="evidence" value="ECO:0007669"/>
    <property type="project" value="InterPro"/>
</dbReference>
<dbReference type="InterPro" id="IPR028209">
    <property type="entry name" value="LAMTOR1/MEH1"/>
</dbReference>
<evidence type="ECO:0000313" key="8">
    <source>
        <dbReference type="Proteomes" id="UP000799766"/>
    </source>
</evidence>
<evidence type="ECO:0000256" key="2">
    <source>
        <dbReference type="ARBA" id="ARBA00022707"/>
    </source>
</evidence>
<feature type="region of interest" description="Disordered" evidence="6">
    <location>
        <begin position="24"/>
        <end position="60"/>
    </location>
</feature>
<evidence type="ECO:0000256" key="3">
    <source>
        <dbReference type="ARBA" id="ARBA00023136"/>
    </source>
</evidence>
<dbReference type="GO" id="GO:0045121">
    <property type="term" value="C:membrane raft"/>
    <property type="evidence" value="ECO:0007669"/>
    <property type="project" value="InterPro"/>
</dbReference>
<accession>A0A6A6NME4</accession>
<keyword evidence="5" id="KW-0449">Lipoprotein</keyword>
<dbReference type="GO" id="GO:0071986">
    <property type="term" value="C:Ragulator complex"/>
    <property type="evidence" value="ECO:0007669"/>
    <property type="project" value="InterPro"/>
</dbReference>
<keyword evidence="3" id="KW-0472">Membrane</keyword>
<dbReference type="GO" id="GO:0032008">
    <property type="term" value="P:positive regulation of TOR signaling"/>
    <property type="evidence" value="ECO:0007669"/>
    <property type="project" value="InterPro"/>
</dbReference>
<dbReference type="Pfam" id="PF15454">
    <property type="entry name" value="LAMTOR"/>
    <property type="match status" value="1"/>
</dbReference>
<dbReference type="OrthoDB" id="5299893at2759"/>
<evidence type="ECO:0000256" key="4">
    <source>
        <dbReference type="ARBA" id="ARBA00023139"/>
    </source>
</evidence>
<dbReference type="Proteomes" id="UP000799766">
    <property type="component" value="Unassembled WGS sequence"/>
</dbReference>
<keyword evidence="4" id="KW-0564">Palmitate</keyword>
<name>A0A6A6NME4_9PEZI</name>
<keyword evidence="8" id="KW-1185">Reference proteome</keyword>